<dbReference type="AlphaFoldDB" id="A0A484I5A2"/>
<dbReference type="GeneID" id="55648717"/>
<sequence length="51" mass="5800">MSSKKIEKKTDENRDNKSKALSEINKLETSIKSMSTNLNKLKSLFKKKGKA</sequence>
<accession>A0A484I5A2</accession>
<evidence type="ECO:0000313" key="3">
    <source>
        <dbReference type="Proteomes" id="UP000294299"/>
    </source>
</evidence>
<evidence type="ECO:0000313" key="2">
    <source>
        <dbReference type="EMBL" id="VFJ12858.1"/>
    </source>
</evidence>
<dbReference type="RefSeq" id="WP_172602051.1">
    <property type="nucleotide sequence ID" value="NZ_LR216287.1"/>
</dbReference>
<name>A0A484I5A2_9ARCH</name>
<reference evidence="2 3" key="1">
    <citation type="submission" date="2019-02" db="EMBL/GenBank/DDBJ databases">
        <authorList>
            <person name="Lehtovirta-Morley E L."/>
        </authorList>
    </citation>
    <scope>NUCLEOTIDE SEQUENCE [LARGE SCALE GENOMIC DNA]</scope>
    <source>
        <strain evidence="2">NFRAN1</strain>
    </source>
</reference>
<proteinExistence type="predicted"/>
<organism evidence="2 3">
    <name type="scientific">Candidatus Nitrosocosmicus franklandianus</name>
    <dbReference type="NCBI Taxonomy" id="1798806"/>
    <lineage>
        <taxon>Archaea</taxon>
        <taxon>Nitrososphaerota</taxon>
        <taxon>Nitrososphaeria</taxon>
        <taxon>Nitrososphaerales</taxon>
        <taxon>Nitrososphaeraceae</taxon>
        <taxon>Candidatus Nitrosocosmicus</taxon>
    </lineage>
</organism>
<protein>
    <submittedName>
        <fullName evidence="2">Uncharacterized protein</fullName>
    </submittedName>
</protein>
<dbReference type="Proteomes" id="UP000294299">
    <property type="component" value="Chromosome NFRAN"/>
</dbReference>
<dbReference type="KEGG" id="nfn:NFRAN_0536"/>
<feature type="region of interest" description="Disordered" evidence="1">
    <location>
        <begin position="1"/>
        <end position="20"/>
    </location>
</feature>
<dbReference type="EMBL" id="LR216287">
    <property type="protein sequence ID" value="VFJ12858.1"/>
    <property type="molecule type" value="Genomic_DNA"/>
</dbReference>
<gene>
    <name evidence="2" type="ORF">NFRAN_0536</name>
</gene>
<evidence type="ECO:0000256" key="1">
    <source>
        <dbReference type="SAM" id="MobiDB-lite"/>
    </source>
</evidence>
<keyword evidence="3" id="KW-1185">Reference proteome</keyword>